<dbReference type="Pfam" id="PF03492">
    <property type="entry name" value="Methyltransf_7"/>
    <property type="match status" value="1"/>
</dbReference>
<protein>
    <submittedName>
        <fullName evidence="3">Uncharacterized protein</fullName>
    </submittedName>
</protein>
<dbReference type="EnsemblPlants" id="EMT04237">
    <property type="protein sequence ID" value="EMT04237"/>
    <property type="gene ID" value="F775_23565"/>
</dbReference>
<evidence type="ECO:0000313" key="3">
    <source>
        <dbReference type="EnsemblPlants" id="EMT04237"/>
    </source>
</evidence>
<evidence type="ECO:0000256" key="1">
    <source>
        <dbReference type="ARBA" id="ARBA00022723"/>
    </source>
</evidence>
<dbReference type="ExpressionAtlas" id="M8BML6">
    <property type="expression patterns" value="baseline"/>
</dbReference>
<dbReference type="InterPro" id="IPR005299">
    <property type="entry name" value="MeTrfase_7"/>
</dbReference>
<organism evidence="3">
    <name type="scientific">Aegilops tauschii</name>
    <name type="common">Tausch's goatgrass</name>
    <name type="synonym">Aegilops squarrosa</name>
    <dbReference type="NCBI Taxonomy" id="37682"/>
    <lineage>
        <taxon>Eukaryota</taxon>
        <taxon>Viridiplantae</taxon>
        <taxon>Streptophyta</taxon>
        <taxon>Embryophyta</taxon>
        <taxon>Tracheophyta</taxon>
        <taxon>Spermatophyta</taxon>
        <taxon>Magnoliopsida</taxon>
        <taxon>Liliopsida</taxon>
        <taxon>Poales</taxon>
        <taxon>Poaceae</taxon>
        <taxon>BOP clade</taxon>
        <taxon>Pooideae</taxon>
        <taxon>Triticodae</taxon>
        <taxon>Triticeae</taxon>
        <taxon>Triticinae</taxon>
        <taxon>Aegilops</taxon>
    </lineage>
</organism>
<dbReference type="GO" id="GO:0046872">
    <property type="term" value="F:metal ion binding"/>
    <property type="evidence" value="ECO:0007669"/>
    <property type="project" value="UniProtKB-KW"/>
</dbReference>
<dbReference type="InterPro" id="IPR029063">
    <property type="entry name" value="SAM-dependent_MTases_sf"/>
</dbReference>
<keyword evidence="2" id="KW-0460">Magnesium</keyword>
<proteinExistence type="predicted"/>
<evidence type="ECO:0000256" key="2">
    <source>
        <dbReference type="ARBA" id="ARBA00022842"/>
    </source>
</evidence>
<name>M8BML6_AEGTA</name>
<dbReference type="AlphaFoldDB" id="M8BML6"/>
<dbReference type="SUPFAM" id="SSF53335">
    <property type="entry name" value="S-adenosyl-L-methionine-dependent methyltransferases"/>
    <property type="match status" value="1"/>
</dbReference>
<keyword evidence="1" id="KW-0479">Metal-binding</keyword>
<accession>M8BML6</accession>
<dbReference type="PANTHER" id="PTHR31009">
    <property type="entry name" value="S-ADENOSYL-L-METHIONINE:CARBOXYL METHYLTRANSFERASE FAMILY PROTEIN"/>
    <property type="match status" value="1"/>
</dbReference>
<dbReference type="InterPro" id="IPR042086">
    <property type="entry name" value="MeTrfase_capping"/>
</dbReference>
<sequence length="157" mass="18060">MQLDGIPCFATSYVRKKQRDAITSRSLLEKEKLIAFSLPFYMSSMDELKATVKENGLSNIKHTGVSKSSWDPHDDDAYIEVVLDYADRMFPRCIRAVMELMMKEHFREAIFDVMFIVYAMVVTKHLYKAKDKYSLEAPIEGQGPRKQSHSLARVTSV</sequence>
<reference evidence="3" key="1">
    <citation type="submission" date="2015-06" db="UniProtKB">
        <authorList>
            <consortium name="EnsemblPlants"/>
        </authorList>
    </citation>
    <scope>IDENTIFICATION</scope>
</reference>
<dbReference type="GO" id="GO:0008168">
    <property type="term" value="F:methyltransferase activity"/>
    <property type="evidence" value="ECO:0007669"/>
    <property type="project" value="InterPro"/>
</dbReference>
<dbReference type="Gene3D" id="1.10.1200.270">
    <property type="entry name" value="Methyltransferase, alpha-helical capping domain"/>
    <property type="match status" value="1"/>
</dbReference>